<dbReference type="Proteomes" id="UP000465622">
    <property type="component" value="Chromosome"/>
</dbReference>
<reference evidence="3" key="3">
    <citation type="submission" date="2023-03" db="EMBL/GenBank/DDBJ databases">
        <title>Draft genome sequence of a Mycolicibacterium mageritense strain H4_3_1 isolated from a hybrid biological-inorganic system reactor.</title>
        <authorList>
            <person name="Feng X."/>
            <person name="Kazama D."/>
            <person name="Sato K."/>
            <person name="Kobayashi H."/>
        </authorList>
    </citation>
    <scope>NUCLEOTIDE SEQUENCE</scope>
    <source>
        <strain evidence="3">H4_3_1</strain>
    </source>
</reference>
<dbReference type="EMBL" id="AP027452">
    <property type="protein sequence ID" value="BDY28419.1"/>
    <property type="molecule type" value="Genomic_DNA"/>
</dbReference>
<dbReference type="Proteomes" id="UP001241092">
    <property type="component" value="Chromosome"/>
</dbReference>
<evidence type="ECO:0000313" key="5">
    <source>
        <dbReference type="Proteomes" id="UP001241092"/>
    </source>
</evidence>
<evidence type="ECO:0000313" key="2">
    <source>
        <dbReference type="EMBL" id="BBX32958.1"/>
    </source>
</evidence>
<feature type="signal peptide" evidence="1">
    <location>
        <begin position="1"/>
        <end position="27"/>
    </location>
</feature>
<protein>
    <recommendedName>
        <fullName evidence="6">DUF2613 family protein</fullName>
    </recommendedName>
</protein>
<keyword evidence="1" id="KW-0732">Signal</keyword>
<keyword evidence="4" id="KW-1185">Reference proteome</keyword>
<gene>
    <name evidence="3" type="ORF">hbim_02353</name>
    <name evidence="2" type="ORF">MMAGJ_22400</name>
</gene>
<dbReference type="AlphaFoldDB" id="A0AAI8XKD5"/>
<evidence type="ECO:0000313" key="3">
    <source>
        <dbReference type="EMBL" id="BDY28419.1"/>
    </source>
</evidence>
<sequence length="55" mass="5588">MKKLGFTAIVASGLAAAVVGLAAPASAGVDHHTWLNQVGQHATAPQVDTTVHQSR</sequence>
<accession>A0AAI8XKD5</accession>
<reference evidence="2 4" key="1">
    <citation type="journal article" date="2019" name="Emerg. Microbes Infect.">
        <title>Comprehensive subspecies identification of 175 nontuberculous mycobacteria species based on 7547 genomic profiles.</title>
        <authorList>
            <person name="Matsumoto Y."/>
            <person name="Kinjo T."/>
            <person name="Motooka D."/>
            <person name="Nabeya D."/>
            <person name="Jung N."/>
            <person name="Uechi K."/>
            <person name="Horii T."/>
            <person name="Iida T."/>
            <person name="Fujita J."/>
            <person name="Nakamura S."/>
        </authorList>
    </citation>
    <scope>NUCLEOTIDE SEQUENCE [LARGE SCALE GENOMIC DNA]</scope>
    <source>
        <strain evidence="2 4">JCM 12375</strain>
    </source>
</reference>
<proteinExistence type="predicted"/>
<dbReference type="EMBL" id="AP022567">
    <property type="protein sequence ID" value="BBX32958.1"/>
    <property type="molecule type" value="Genomic_DNA"/>
</dbReference>
<organism evidence="3 5">
    <name type="scientific">Mycolicibacterium mageritense</name>
    <name type="common">Mycobacterium mageritense</name>
    <dbReference type="NCBI Taxonomy" id="53462"/>
    <lineage>
        <taxon>Bacteria</taxon>
        <taxon>Bacillati</taxon>
        <taxon>Actinomycetota</taxon>
        <taxon>Actinomycetes</taxon>
        <taxon>Mycobacteriales</taxon>
        <taxon>Mycobacteriaceae</taxon>
        <taxon>Mycolicibacterium</taxon>
    </lineage>
</organism>
<reference evidence="2" key="2">
    <citation type="submission" date="2020-02" db="EMBL/GenBank/DDBJ databases">
        <authorList>
            <person name="Matsumoto Y."/>
            <person name="Motooka D."/>
            <person name="Nakamura S."/>
        </authorList>
    </citation>
    <scope>NUCLEOTIDE SEQUENCE</scope>
    <source>
        <strain evidence="2">JCM 12375</strain>
    </source>
</reference>
<evidence type="ECO:0000313" key="4">
    <source>
        <dbReference type="Proteomes" id="UP000465622"/>
    </source>
</evidence>
<dbReference type="RefSeq" id="WP_110798361.1">
    <property type="nucleotide sequence ID" value="NZ_AP022567.1"/>
</dbReference>
<evidence type="ECO:0000256" key="1">
    <source>
        <dbReference type="SAM" id="SignalP"/>
    </source>
</evidence>
<feature type="chain" id="PRO_5042604631" description="DUF2613 family protein" evidence="1">
    <location>
        <begin position="28"/>
        <end position="55"/>
    </location>
</feature>
<evidence type="ECO:0008006" key="6">
    <source>
        <dbReference type="Google" id="ProtNLM"/>
    </source>
</evidence>
<name>A0AAI8XKD5_MYCME</name>